<dbReference type="RefSeq" id="WP_244820912.1">
    <property type="nucleotide sequence ID" value="NZ_CP112998.1"/>
</dbReference>
<dbReference type="Pfam" id="PF01850">
    <property type="entry name" value="PIN"/>
    <property type="match status" value="1"/>
</dbReference>
<keyword evidence="3" id="KW-1185">Reference proteome</keyword>
<dbReference type="CDD" id="cd09872">
    <property type="entry name" value="PIN_Sll0205-like"/>
    <property type="match status" value="1"/>
</dbReference>
<dbReference type="InterPro" id="IPR041705">
    <property type="entry name" value="PIN_Sll0205"/>
</dbReference>
<accession>A0A9E8SII7</accession>
<dbReference type="InterPro" id="IPR052919">
    <property type="entry name" value="TA_system_RNase"/>
</dbReference>
<dbReference type="EMBL" id="CP112998">
    <property type="protein sequence ID" value="WAC09798.1"/>
    <property type="molecule type" value="Genomic_DNA"/>
</dbReference>
<dbReference type="KEGG" id="dpf:ON006_18795"/>
<evidence type="ECO:0000313" key="2">
    <source>
        <dbReference type="EMBL" id="WAC09798.1"/>
    </source>
</evidence>
<protein>
    <submittedName>
        <fullName evidence="2">Type II toxin-antitoxin system VapC family toxin</fullName>
    </submittedName>
</protein>
<reference evidence="2" key="1">
    <citation type="submission" date="2022-11" db="EMBL/GenBank/DDBJ databases">
        <title>Dyadobacter pollutisoli sp. nov., isolated from plastic dumped soil.</title>
        <authorList>
            <person name="Kim J.M."/>
            <person name="Kim K.R."/>
            <person name="Lee J.K."/>
            <person name="Hao L."/>
            <person name="Jeon C.O."/>
        </authorList>
    </citation>
    <scope>NUCLEOTIDE SEQUENCE</scope>
    <source>
        <strain evidence="2">U1</strain>
    </source>
</reference>
<name>A0A9E8SII7_9BACT</name>
<dbReference type="SUPFAM" id="SSF88723">
    <property type="entry name" value="PIN domain-like"/>
    <property type="match status" value="1"/>
</dbReference>
<organism evidence="2 3">
    <name type="scientific">Dyadobacter pollutisoli</name>
    <dbReference type="NCBI Taxonomy" id="2910158"/>
    <lineage>
        <taxon>Bacteria</taxon>
        <taxon>Pseudomonadati</taxon>
        <taxon>Bacteroidota</taxon>
        <taxon>Cytophagia</taxon>
        <taxon>Cytophagales</taxon>
        <taxon>Spirosomataceae</taxon>
        <taxon>Dyadobacter</taxon>
    </lineage>
</organism>
<dbReference type="InterPro" id="IPR029060">
    <property type="entry name" value="PIN-like_dom_sf"/>
</dbReference>
<dbReference type="Gene3D" id="3.40.50.1010">
    <property type="entry name" value="5'-nuclease"/>
    <property type="match status" value="1"/>
</dbReference>
<dbReference type="PANTHER" id="PTHR36173:SF2">
    <property type="entry name" value="RIBONUCLEASE VAPC16"/>
    <property type="match status" value="1"/>
</dbReference>
<dbReference type="AlphaFoldDB" id="A0A9E8SII7"/>
<proteinExistence type="predicted"/>
<feature type="domain" description="PIN" evidence="1">
    <location>
        <begin position="20"/>
        <end position="138"/>
    </location>
</feature>
<sequence length="147" mass="16928">MFPKILTILSHQASPKIPNYLIDTHILLWHSENDTKLSQTVLAELNSPSTKLYISQATYWEMTIKKGLGKLNLTGSISDFYLSALQNSFQVLPFDIGHCQVLENLPQYHSDPFDRMIIAQAIAENLVIITQDEKFRLYEELVTIFWN</sequence>
<evidence type="ECO:0000259" key="1">
    <source>
        <dbReference type="Pfam" id="PF01850"/>
    </source>
</evidence>
<gene>
    <name evidence="2" type="ORF">ON006_18795</name>
</gene>
<evidence type="ECO:0000313" key="3">
    <source>
        <dbReference type="Proteomes" id="UP001164653"/>
    </source>
</evidence>
<dbReference type="InterPro" id="IPR002716">
    <property type="entry name" value="PIN_dom"/>
</dbReference>
<dbReference type="PANTHER" id="PTHR36173">
    <property type="entry name" value="RIBONUCLEASE VAPC16-RELATED"/>
    <property type="match status" value="1"/>
</dbReference>
<dbReference type="Proteomes" id="UP001164653">
    <property type="component" value="Chromosome"/>
</dbReference>